<feature type="domain" description="Phosphatidic acid phosphatase type 2/haloperoxidase" evidence="2">
    <location>
        <begin position="133"/>
        <end position="232"/>
    </location>
</feature>
<keyword evidence="1" id="KW-0472">Membrane</keyword>
<dbReference type="Proteomes" id="UP000236731">
    <property type="component" value="Unassembled WGS sequence"/>
</dbReference>
<dbReference type="AlphaFoldDB" id="A0A1H6BRH3"/>
<dbReference type="Pfam" id="PF01569">
    <property type="entry name" value="PAP2"/>
    <property type="match status" value="1"/>
</dbReference>
<keyword evidence="4" id="KW-1185">Reference proteome</keyword>
<feature type="transmembrane region" description="Helical" evidence="1">
    <location>
        <begin position="188"/>
        <end position="205"/>
    </location>
</feature>
<name>A0A1H6BRH3_9SPHI</name>
<proteinExistence type="predicted"/>
<keyword evidence="1" id="KW-1133">Transmembrane helix</keyword>
<sequence>MCVLVFKYISQIDRVVVKSAGVLLLTMCIGLSAYAQRADTARFQEGEAVDGKVSPMYHREYAVPAVFLTFGIVSLRNPYIKHQDRGLRDGLQRDNHDRFPIDDYTQYVPTASFLALDLLGVEAKHNFKSRLFTGLVAHGLMAGTVNLMKGSLPVMRPDHSAANSFPSGHTATAFVGAELMWQEYRHQSVWYGVSAYAVAAGTGFFRMYNNKHWFSDVVMGAGVGILSVKAAYLLLPLVEGRLKGKKRAYVLIPTYNGEQYGLSLHCSLH</sequence>
<dbReference type="InterPro" id="IPR000326">
    <property type="entry name" value="PAP2/HPO"/>
</dbReference>
<evidence type="ECO:0000313" key="3">
    <source>
        <dbReference type="EMBL" id="SEG63232.1"/>
    </source>
</evidence>
<reference evidence="4" key="1">
    <citation type="submission" date="2016-10" db="EMBL/GenBank/DDBJ databases">
        <authorList>
            <person name="Varghese N."/>
            <person name="Submissions S."/>
        </authorList>
    </citation>
    <scope>NUCLEOTIDE SEQUENCE [LARGE SCALE GENOMIC DNA]</scope>
    <source>
        <strain evidence="4">DSM 22361</strain>
    </source>
</reference>
<keyword evidence="1" id="KW-0812">Transmembrane</keyword>
<dbReference type="EMBL" id="FNUT01000011">
    <property type="protein sequence ID" value="SEG63232.1"/>
    <property type="molecule type" value="Genomic_DNA"/>
</dbReference>
<dbReference type="OrthoDB" id="9773582at2"/>
<dbReference type="CDD" id="cd03394">
    <property type="entry name" value="PAP2_like_5"/>
    <property type="match status" value="1"/>
</dbReference>
<accession>A0A1H6BRH3</accession>
<dbReference type="Gene3D" id="1.20.144.10">
    <property type="entry name" value="Phosphatidic acid phosphatase type 2/haloperoxidase"/>
    <property type="match status" value="1"/>
</dbReference>
<dbReference type="SUPFAM" id="SSF48317">
    <property type="entry name" value="Acid phosphatase/Vanadium-dependent haloperoxidase"/>
    <property type="match status" value="1"/>
</dbReference>
<protein>
    <submittedName>
        <fullName evidence="3">PAP2 superfamily protein</fullName>
    </submittedName>
</protein>
<evidence type="ECO:0000259" key="2">
    <source>
        <dbReference type="SMART" id="SM00014"/>
    </source>
</evidence>
<gene>
    <name evidence="3" type="ORF">SAMN05421877_11181</name>
</gene>
<dbReference type="InterPro" id="IPR036938">
    <property type="entry name" value="PAP2/HPO_sf"/>
</dbReference>
<feature type="transmembrane region" description="Helical" evidence="1">
    <location>
        <begin position="217"/>
        <end position="238"/>
    </location>
</feature>
<evidence type="ECO:0000256" key="1">
    <source>
        <dbReference type="SAM" id="Phobius"/>
    </source>
</evidence>
<organism evidence="3 4">
    <name type="scientific">Sphingobacterium lactis</name>
    <dbReference type="NCBI Taxonomy" id="797291"/>
    <lineage>
        <taxon>Bacteria</taxon>
        <taxon>Pseudomonadati</taxon>
        <taxon>Bacteroidota</taxon>
        <taxon>Sphingobacteriia</taxon>
        <taxon>Sphingobacteriales</taxon>
        <taxon>Sphingobacteriaceae</taxon>
        <taxon>Sphingobacterium</taxon>
    </lineage>
</organism>
<evidence type="ECO:0000313" key="4">
    <source>
        <dbReference type="Proteomes" id="UP000236731"/>
    </source>
</evidence>
<dbReference type="SMART" id="SM00014">
    <property type="entry name" value="acidPPc"/>
    <property type="match status" value="1"/>
</dbReference>